<gene>
    <name evidence="6" type="primary">glsA</name>
    <name evidence="8" type="ORF">JonanDRAFT_0041</name>
</gene>
<feature type="compositionally biased region" description="Polar residues" evidence="7">
    <location>
        <begin position="273"/>
        <end position="285"/>
    </location>
</feature>
<keyword evidence="4 6" id="KW-0378">Hydrolase</keyword>
<dbReference type="PANTHER" id="PTHR12544:SF29">
    <property type="entry name" value="GLUTAMINASE"/>
    <property type="match status" value="1"/>
</dbReference>
<dbReference type="SUPFAM" id="SSF56601">
    <property type="entry name" value="beta-lactamase/transpeptidase-like"/>
    <property type="match status" value="1"/>
</dbReference>
<dbReference type="PANTHER" id="PTHR12544">
    <property type="entry name" value="GLUTAMINASE"/>
    <property type="match status" value="1"/>
</dbReference>
<name>H0ULL3_9BACT</name>
<organism evidence="8 9">
    <name type="scientific">Jonquetella anthropi DSM 22815</name>
    <dbReference type="NCBI Taxonomy" id="885272"/>
    <lineage>
        <taxon>Bacteria</taxon>
        <taxon>Thermotogati</taxon>
        <taxon>Synergistota</taxon>
        <taxon>Synergistia</taxon>
        <taxon>Synergistales</taxon>
        <taxon>Dethiosulfovibrionaceae</taxon>
        <taxon>Jonquetella</taxon>
    </lineage>
</organism>
<feature type="binding site" evidence="6">
    <location>
        <position position="259"/>
    </location>
    <ligand>
        <name>substrate</name>
    </ligand>
</feature>
<dbReference type="Pfam" id="PF04960">
    <property type="entry name" value="Glutaminase"/>
    <property type="match status" value="1"/>
</dbReference>
<evidence type="ECO:0000256" key="4">
    <source>
        <dbReference type="ARBA" id="ARBA00022801"/>
    </source>
</evidence>
<evidence type="ECO:0000256" key="5">
    <source>
        <dbReference type="ARBA" id="ARBA00049534"/>
    </source>
</evidence>
<evidence type="ECO:0000256" key="7">
    <source>
        <dbReference type="SAM" id="MobiDB-lite"/>
    </source>
</evidence>
<feature type="binding site" evidence="6">
    <location>
        <position position="158"/>
    </location>
    <ligand>
        <name>substrate</name>
    </ligand>
</feature>
<evidence type="ECO:0000313" key="9">
    <source>
        <dbReference type="Proteomes" id="UP000003806"/>
    </source>
</evidence>
<dbReference type="GO" id="GO:0006537">
    <property type="term" value="P:glutamate biosynthetic process"/>
    <property type="evidence" value="ECO:0007669"/>
    <property type="project" value="TreeGrafter"/>
</dbReference>
<dbReference type="HAMAP" id="MF_00313">
    <property type="entry name" value="Glutaminase"/>
    <property type="match status" value="1"/>
</dbReference>
<dbReference type="STRING" id="885272.JonanDRAFT_0041"/>
<feature type="region of interest" description="Disordered" evidence="7">
    <location>
        <begin position="262"/>
        <end position="292"/>
    </location>
</feature>
<reference evidence="8 9" key="1">
    <citation type="submission" date="2011-11" db="EMBL/GenBank/DDBJ databases">
        <title>The Noncontiguous Finished genome of Jonquetella anthropi DSM 22815.</title>
        <authorList>
            <consortium name="US DOE Joint Genome Institute (JGI-PGF)"/>
            <person name="Lucas S."/>
            <person name="Copeland A."/>
            <person name="Lapidus A."/>
            <person name="Glavina del Rio T."/>
            <person name="Dalin E."/>
            <person name="Tice H."/>
            <person name="Bruce D."/>
            <person name="Goodwin L."/>
            <person name="Pitluck S."/>
            <person name="Peters L."/>
            <person name="Mikhailova N."/>
            <person name="Held B."/>
            <person name="Kyrpides N."/>
            <person name="Mavromatis K."/>
            <person name="Ivanova N."/>
            <person name="Markowitz V."/>
            <person name="Cheng J.-F."/>
            <person name="Hugenholtz P."/>
            <person name="Woyke T."/>
            <person name="Wu D."/>
            <person name="Gronow S."/>
            <person name="Wellnitz S."/>
            <person name="Brambilla E."/>
            <person name="Klenk H.-P."/>
            <person name="Eisen J.A."/>
        </authorList>
    </citation>
    <scope>NUCLEOTIDE SEQUENCE [LARGE SCALE GENOMIC DNA]</scope>
    <source>
        <strain evidence="8 9">DSM 22815</strain>
    </source>
</reference>
<dbReference type="NCBIfam" id="TIGR03814">
    <property type="entry name" value="Gln_ase"/>
    <property type="match status" value="1"/>
</dbReference>
<dbReference type="eggNOG" id="COG2066">
    <property type="taxonomic scope" value="Bacteria"/>
</dbReference>
<protein>
    <recommendedName>
        <fullName evidence="3 6">Glutaminase</fullName>
        <ecNumber evidence="3 6">3.5.1.2</ecNumber>
    </recommendedName>
</protein>
<dbReference type="InterPro" id="IPR012338">
    <property type="entry name" value="Beta-lactam/transpept-like"/>
</dbReference>
<dbReference type="Gene3D" id="3.40.710.10">
    <property type="entry name" value="DD-peptidase/beta-lactamase superfamily"/>
    <property type="match status" value="1"/>
</dbReference>
<dbReference type="InterPro" id="IPR015868">
    <property type="entry name" value="Glutaminase"/>
</dbReference>
<dbReference type="HOGENOM" id="CLU_027932_1_1_0"/>
<evidence type="ECO:0000256" key="2">
    <source>
        <dbReference type="ARBA" id="ARBA00011881"/>
    </source>
</evidence>
<comment type="similarity">
    <text evidence="1 6">Belongs to the glutaminase family.</text>
</comment>
<evidence type="ECO:0000256" key="1">
    <source>
        <dbReference type="ARBA" id="ARBA00011076"/>
    </source>
</evidence>
<feature type="binding site" evidence="6">
    <location>
        <position position="189"/>
    </location>
    <ligand>
        <name>substrate</name>
    </ligand>
</feature>
<evidence type="ECO:0000256" key="3">
    <source>
        <dbReference type="ARBA" id="ARBA00012918"/>
    </source>
</evidence>
<feature type="binding site" evidence="6">
    <location>
        <position position="241"/>
    </location>
    <ligand>
        <name>substrate</name>
    </ligand>
</feature>
<feature type="binding site" evidence="6">
    <location>
        <position position="61"/>
    </location>
    <ligand>
        <name>substrate</name>
    </ligand>
</feature>
<dbReference type="GO" id="GO:0006543">
    <property type="term" value="P:L-glutamine catabolic process"/>
    <property type="evidence" value="ECO:0007669"/>
    <property type="project" value="TreeGrafter"/>
</dbReference>
<dbReference type="EC" id="3.5.1.2" evidence="3 6"/>
<proteinExistence type="inferred from homology"/>
<dbReference type="Proteomes" id="UP000003806">
    <property type="component" value="Chromosome"/>
</dbReference>
<sequence>MQQLLDQIVKECAPLSEAGHVADYIPELAKANPKSFGAAVTDKNGKQWASGDADETFCLESIAKVVSLALAPQLRGFDDVFDRVGRSAIADPFNSIMRLEMDSPHRSHNPMINSGAIVVVSLLPQEGVGAKIGAVLELCAALSVQKTADVVERVYLSEKFTSDRNRALAYFLRSVGSLEGDVEDTLDVYFRMCSIGTTAKQLSVLGATLACDGRNPLTGRDVVSPTVVRTVRALMMTCGMYDGSGEFAVDVGIPAKSGVGGGIDTPSRAGRGWQSTARRWTSGATRSPAWRP</sequence>
<comment type="catalytic activity">
    <reaction evidence="5 6">
        <text>L-glutamine + H2O = L-glutamate + NH4(+)</text>
        <dbReference type="Rhea" id="RHEA:15889"/>
        <dbReference type="ChEBI" id="CHEBI:15377"/>
        <dbReference type="ChEBI" id="CHEBI:28938"/>
        <dbReference type="ChEBI" id="CHEBI:29985"/>
        <dbReference type="ChEBI" id="CHEBI:58359"/>
        <dbReference type="EC" id="3.5.1.2"/>
    </reaction>
</comment>
<dbReference type="AlphaFoldDB" id="H0ULL3"/>
<accession>H0ULL3</accession>
<evidence type="ECO:0000313" key="8">
    <source>
        <dbReference type="EMBL" id="EHM12478.1"/>
    </source>
</evidence>
<keyword evidence="9" id="KW-1185">Reference proteome</keyword>
<dbReference type="EMBL" id="CM001376">
    <property type="protein sequence ID" value="EHM12478.1"/>
    <property type="molecule type" value="Genomic_DNA"/>
</dbReference>
<dbReference type="GO" id="GO:0004359">
    <property type="term" value="F:glutaminase activity"/>
    <property type="evidence" value="ECO:0007669"/>
    <property type="project" value="UniProtKB-UniRule"/>
</dbReference>
<comment type="subunit">
    <text evidence="2 6">Homotetramer.</text>
</comment>
<feature type="binding site" evidence="6">
    <location>
        <position position="165"/>
    </location>
    <ligand>
        <name>substrate</name>
    </ligand>
</feature>
<keyword evidence="6" id="KW-0007">Acetylation</keyword>
<evidence type="ECO:0000256" key="6">
    <source>
        <dbReference type="HAMAP-Rule" id="MF_00313"/>
    </source>
</evidence>
<feature type="binding site" evidence="6">
    <location>
        <position position="113"/>
    </location>
    <ligand>
        <name>substrate</name>
    </ligand>
</feature>